<dbReference type="Proteomes" id="UP000694915">
    <property type="component" value="Linkage group LG1"/>
</dbReference>
<evidence type="ECO:0000256" key="3">
    <source>
        <dbReference type="SAM" id="MobiDB-lite"/>
    </source>
</evidence>
<comment type="similarity">
    <text evidence="1 2">Belongs to the ELL/occludin family.</text>
</comment>
<dbReference type="RefSeq" id="XP_026641032.1">
    <property type="nucleotide sequence ID" value="XM_026785231.1"/>
</dbReference>
<dbReference type="SUPFAM" id="SSF144292">
    <property type="entry name" value="occludin/ELL-like"/>
    <property type="match status" value="1"/>
</dbReference>
<accession>A0ABM1UGC0</accession>
<dbReference type="GeneID" id="102002670"/>
<gene>
    <name evidence="6" type="primary">Ocel1</name>
</gene>
<dbReference type="Gene3D" id="6.10.140.340">
    <property type="match status" value="1"/>
</dbReference>
<organism evidence="5 6">
    <name type="scientific">Microtus ochrogaster</name>
    <name type="common">Prairie vole</name>
    <dbReference type="NCBI Taxonomy" id="79684"/>
    <lineage>
        <taxon>Eukaryota</taxon>
        <taxon>Metazoa</taxon>
        <taxon>Chordata</taxon>
        <taxon>Craniata</taxon>
        <taxon>Vertebrata</taxon>
        <taxon>Euteleostomi</taxon>
        <taxon>Mammalia</taxon>
        <taxon>Eutheria</taxon>
        <taxon>Euarchontoglires</taxon>
        <taxon>Glires</taxon>
        <taxon>Rodentia</taxon>
        <taxon>Myomorpha</taxon>
        <taxon>Muroidea</taxon>
        <taxon>Cricetidae</taxon>
        <taxon>Arvicolinae</taxon>
        <taxon>Microtus</taxon>
    </lineage>
</organism>
<feature type="domain" description="OCEL" evidence="4">
    <location>
        <begin position="204"/>
        <end position="314"/>
    </location>
</feature>
<dbReference type="PANTHER" id="PTHR23288:SF15">
    <property type="entry name" value="OCCLUDIN_ELL DOMAIN-CONTAINING PROTEIN 1"/>
    <property type="match status" value="1"/>
</dbReference>
<feature type="non-terminal residue" evidence="6">
    <location>
        <position position="1"/>
    </location>
</feature>
<evidence type="ECO:0000259" key="4">
    <source>
        <dbReference type="PROSITE" id="PS51980"/>
    </source>
</evidence>
<sequence>RPGIPRGRDRGLQRWAQRSGSRPSGFRIGGGSALRGQPTACLHADGGGVTPGRLSSAPFRGARPKVRSLGCATSGPRSRTQIPAGPAPSRGPPGPLAARRLRSRRSGPNTACISSPVAGGRPSDAASRMPVPERPQPRPAGHEPRTLVSRSPVSRARQAQCQPAPGELHRRPRKIVFADELRPRAPPYAEKPPKVLGPRPNPVPDYELKYPPVSSRRDRSRYAAVFQDQYGEFLELQREVGATQAKLRQLEALLMSLPPPRSQEEAHVAARVWRELEKKRADPGFLDKQARCHYLKSKLRHIKAQIRKFDDQGDSDSEGSVYF</sequence>
<evidence type="ECO:0000256" key="1">
    <source>
        <dbReference type="ARBA" id="ARBA00009171"/>
    </source>
</evidence>
<feature type="compositionally biased region" description="Basic and acidic residues" evidence="3">
    <location>
        <begin position="1"/>
        <end position="12"/>
    </location>
</feature>
<protein>
    <submittedName>
        <fullName evidence="6">Occludin/ELL domain-containing protein 1</fullName>
    </submittedName>
</protein>
<reference evidence="6" key="1">
    <citation type="submission" date="2025-08" db="UniProtKB">
        <authorList>
            <consortium name="RefSeq"/>
        </authorList>
    </citation>
    <scope>IDENTIFICATION</scope>
</reference>
<dbReference type="InterPro" id="IPR010844">
    <property type="entry name" value="Occludin_ELL"/>
</dbReference>
<evidence type="ECO:0000256" key="2">
    <source>
        <dbReference type="PROSITE-ProRule" id="PRU01324"/>
    </source>
</evidence>
<feature type="compositionally biased region" description="Pro residues" evidence="3">
    <location>
        <begin position="85"/>
        <end position="95"/>
    </location>
</feature>
<keyword evidence="5" id="KW-1185">Reference proteome</keyword>
<dbReference type="Pfam" id="PF07303">
    <property type="entry name" value="Occludin_ELL"/>
    <property type="match status" value="1"/>
</dbReference>
<feature type="region of interest" description="Disordered" evidence="3">
    <location>
        <begin position="1"/>
        <end position="214"/>
    </location>
</feature>
<proteinExistence type="inferred from homology"/>
<evidence type="ECO:0000313" key="6">
    <source>
        <dbReference type="RefSeq" id="XP_026641032.1"/>
    </source>
</evidence>
<dbReference type="InterPro" id="IPR031176">
    <property type="entry name" value="ELL/occludin"/>
</dbReference>
<dbReference type="PROSITE" id="PS51980">
    <property type="entry name" value="OCEL"/>
    <property type="match status" value="1"/>
</dbReference>
<dbReference type="PANTHER" id="PTHR23288">
    <property type="entry name" value="OCCLUDIN AND RNA POLYMERASE II ELONGATION FACTOR ELL"/>
    <property type="match status" value="1"/>
</dbReference>
<feature type="compositionally biased region" description="Polar residues" evidence="3">
    <location>
        <begin position="148"/>
        <end position="161"/>
    </location>
</feature>
<evidence type="ECO:0000313" key="5">
    <source>
        <dbReference type="Proteomes" id="UP000694915"/>
    </source>
</evidence>
<name>A0ABM1UGC0_MICOH</name>